<evidence type="ECO:0000256" key="2">
    <source>
        <dbReference type="ARBA" id="ARBA00022723"/>
    </source>
</evidence>
<evidence type="ECO:0000256" key="5">
    <source>
        <dbReference type="ARBA" id="ARBA00023125"/>
    </source>
</evidence>
<evidence type="ECO:0000256" key="4">
    <source>
        <dbReference type="ARBA" id="ARBA00023015"/>
    </source>
</evidence>
<dbReference type="PROSITE" id="PS50048">
    <property type="entry name" value="ZN2_CY6_FUNGAL_2"/>
    <property type="match status" value="1"/>
</dbReference>
<dbReference type="InParanoid" id="C8VGY6"/>
<dbReference type="OMA" id="MCIEQGL"/>
<dbReference type="STRING" id="227321.C8VGY6"/>
<dbReference type="InterPro" id="IPR036864">
    <property type="entry name" value="Zn2-C6_fun-type_DNA-bd_sf"/>
</dbReference>
<evidence type="ECO:0000259" key="9">
    <source>
        <dbReference type="PROSITE" id="PS50048"/>
    </source>
</evidence>
<dbReference type="GO" id="GO:0008270">
    <property type="term" value="F:zinc ion binding"/>
    <property type="evidence" value="ECO:0007669"/>
    <property type="project" value="InterPro"/>
</dbReference>
<accession>C8VGY6</accession>
<dbReference type="VEuPathDB" id="FungiDB:AN5294"/>
<dbReference type="GO" id="GO:0045944">
    <property type="term" value="P:positive regulation of transcription by RNA polymerase II"/>
    <property type="evidence" value="ECO:0000318"/>
    <property type="project" value="GO_Central"/>
</dbReference>
<evidence type="ECO:0000256" key="1">
    <source>
        <dbReference type="ARBA" id="ARBA00004123"/>
    </source>
</evidence>
<dbReference type="InterPro" id="IPR001138">
    <property type="entry name" value="Zn2Cys6_DnaBD"/>
</dbReference>
<keyword evidence="5" id="KW-0238">DNA-binding</keyword>
<evidence type="ECO:0000256" key="8">
    <source>
        <dbReference type="SAM" id="MobiDB-lite"/>
    </source>
</evidence>
<evidence type="ECO:0000256" key="3">
    <source>
        <dbReference type="ARBA" id="ARBA00022833"/>
    </source>
</evidence>
<dbReference type="HOGENOM" id="CLU_644902_0_0_1"/>
<dbReference type="Proteomes" id="UP000000560">
    <property type="component" value="Chromosome V"/>
</dbReference>
<keyword evidence="6" id="KW-0804">Transcription</keyword>
<dbReference type="RefSeq" id="XP_050468291.1">
    <property type="nucleotide sequence ID" value="XM_050612359.1"/>
</dbReference>
<evidence type="ECO:0000256" key="7">
    <source>
        <dbReference type="ARBA" id="ARBA00023242"/>
    </source>
</evidence>
<keyword evidence="2" id="KW-0479">Metal-binding</keyword>
<keyword evidence="4" id="KW-0805">Transcription regulation</keyword>
<dbReference type="Pfam" id="PF04082">
    <property type="entry name" value="Fungal_trans"/>
    <property type="match status" value="1"/>
</dbReference>
<organism evidence="10 11">
    <name type="scientific">Emericella nidulans (strain FGSC A4 / ATCC 38163 / CBS 112.46 / NRRL 194 / M139)</name>
    <name type="common">Aspergillus nidulans</name>
    <dbReference type="NCBI Taxonomy" id="227321"/>
    <lineage>
        <taxon>Eukaryota</taxon>
        <taxon>Fungi</taxon>
        <taxon>Dikarya</taxon>
        <taxon>Ascomycota</taxon>
        <taxon>Pezizomycotina</taxon>
        <taxon>Eurotiomycetes</taxon>
        <taxon>Eurotiomycetidae</taxon>
        <taxon>Eurotiales</taxon>
        <taxon>Aspergillaceae</taxon>
        <taxon>Aspergillus</taxon>
        <taxon>Aspergillus subgen. Nidulantes</taxon>
    </lineage>
</organism>
<dbReference type="EMBL" id="BN001305">
    <property type="protein sequence ID" value="CBF82153.1"/>
    <property type="molecule type" value="Genomic_DNA"/>
</dbReference>
<feature type="domain" description="Zn(2)-C6 fungal-type" evidence="9">
    <location>
        <begin position="14"/>
        <end position="44"/>
    </location>
</feature>
<dbReference type="InterPro" id="IPR052202">
    <property type="entry name" value="Yeast_MetPath_Reg"/>
</dbReference>
<protein>
    <submittedName>
        <fullName evidence="10">Zn(II)2Cys6 transcription factor (Eurofung)</fullName>
    </submittedName>
</protein>
<dbReference type="SUPFAM" id="SSF57701">
    <property type="entry name" value="Zn2/Cys6 DNA-binding domain"/>
    <property type="match status" value="1"/>
</dbReference>
<dbReference type="OrthoDB" id="2399539at2759"/>
<dbReference type="GO" id="GO:0005634">
    <property type="term" value="C:nucleus"/>
    <property type="evidence" value="ECO:0007669"/>
    <property type="project" value="UniProtKB-SubCell"/>
</dbReference>
<keyword evidence="11" id="KW-1185">Reference proteome</keyword>
<comment type="subcellular location">
    <subcellularLocation>
        <location evidence="1">Nucleus</location>
    </subcellularLocation>
</comment>
<dbReference type="GeneID" id="2871584"/>
<keyword evidence="7" id="KW-0539">Nucleus</keyword>
<evidence type="ECO:0000313" key="10">
    <source>
        <dbReference type="EMBL" id="CBF82153.1"/>
    </source>
</evidence>
<reference evidence="11" key="1">
    <citation type="journal article" date="2005" name="Nature">
        <title>Sequencing of Aspergillus nidulans and comparative analysis with A. fumigatus and A. oryzae.</title>
        <authorList>
            <person name="Galagan J.E."/>
            <person name="Calvo S.E."/>
            <person name="Cuomo C."/>
            <person name="Ma L.J."/>
            <person name="Wortman J.R."/>
            <person name="Batzoglou S."/>
            <person name="Lee S.I."/>
            <person name="Basturkmen M."/>
            <person name="Spevak C.C."/>
            <person name="Clutterbuck J."/>
            <person name="Kapitonov V."/>
            <person name="Jurka J."/>
            <person name="Scazzocchio C."/>
            <person name="Farman M."/>
            <person name="Butler J."/>
            <person name="Purcell S."/>
            <person name="Harris S."/>
            <person name="Braus G.H."/>
            <person name="Draht O."/>
            <person name="Busch S."/>
            <person name="D'Enfert C."/>
            <person name="Bouchier C."/>
            <person name="Goldman G.H."/>
            <person name="Bell-Pedersen D."/>
            <person name="Griffiths-Jones S."/>
            <person name="Doonan J.H."/>
            <person name="Yu J."/>
            <person name="Vienken K."/>
            <person name="Pain A."/>
            <person name="Freitag M."/>
            <person name="Selker E.U."/>
            <person name="Archer D.B."/>
            <person name="Penalva M.A."/>
            <person name="Oakley B.R."/>
            <person name="Momany M."/>
            <person name="Tanaka T."/>
            <person name="Kumagai T."/>
            <person name="Asai K."/>
            <person name="Machida M."/>
            <person name="Nierman W.C."/>
            <person name="Denning D.W."/>
            <person name="Caddick M."/>
            <person name="Hynes M."/>
            <person name="Paoletti M."/>
            <person name="Fischer R."/>
            <person name="Miller B."/>
            <person name="Dyer P."/>
            <person name="Sachs M.S."/>
            <person name="Osmani S.A."/>
            <person name="Birren B.W."/>
        </authorList>
    </citation>
    <scope>NUCLEOTIDE SEQUENCE [LARGE SCALE GENOMIC DNA]</scope>
    <source>
        <strain evidence="11">FGSC A4 / ATCC 38163 / CBS 112.46 / NRRL 194 / M139</strain>
    </source>
</reference>
<sequence length="480" mass="54952">MASAVDFRFPRLPACHVCYTKKIKCDNNRPKCDPCVRSGLECTTLAFDGQPSVSRGYISDLEQKVRALQSQLQDAIDELPHNTSSDSRKERRRRSSMRSAYSSPTFTEGAGLSLCGIHVLNPFLLRRQVEDVYRRVFTPPESDQQHSQNDLFRAFMLLAIGAIHPFRQGSHQGHPYGYFLSAMQHFQSDSLSHGIQSIQDLLLIGRFGIYHHIGTSIWEITQLCMRLCIELGLHRPPTSRKPILQEQLERRVFWECYIIDRYSSITLDRPLAIADRDIHVLLPVDANDDQLEAAEGSITDLDLFQLTPQARIGNTELAVFFTSIRHRQITSKIHNLFQSEGHSDGAPSVTAAGRVYTNLYRLLEELNLWRRSVPVFERTQCVYETQDWFDLRWMRERLILVRKAMDLVPKRGNSPPRDLLLLCLQNATQIIVIFCRLYESQQITYTRSYFQTLFTAGLSVVNSGRAARGIALYQQALTGT</sequence>
<dbReference type="AlphaFoldDB" id="C8VGY6"/>
<dbReference type="SMART" id="SM00066">
    <property type="entry name" value="GAL4"/>
    <property type="match status" value="1"/>
</dbReference>
<dbReference type="KEGG" id="ani:ANIA_05294"/>
<dbReference type="Pfam" id="PF00172">
    <property type="entry name" value="Zn_clus"/>
    <property type="match status" value="1"/>
</dbReference>
<dbReference type="GO" id="GO:0000981">
    <property type="term" value="F:DNA-binding transcription factor activity, RNA polymerase II-specific"/>
    <property type="evidence" value="ECO:0000318"/>
    <property type="project" value="GO_Central"/>
</dbReference>
<dbReference type="PANTHER" id="PTHR47782">
    <property type="entry name" value="ZN(II)2CYS6 TRANSCRIPTION FACTOR (EUROFUNG)-RELATED"/>
    <property type="match status" value="1"/>
</dbReference>
<keyword evidence="3" id="KW-0862">Zinc</keyword>
<dbReference type="CDD" id="cd12148">
    <property type="entry name" value="fungal_TF_MHR"/>
    <property type="match status" value="1"/>
</dbReference>
<dbReference type="GO" id="GO:0006351">
    <property type="term" value="P:DNA-templated transcription"/>
    <property type="evidence" value="ECO:0007669"/>
    <property type="project" value="InterPro"/>
</dbReference>
<evidence type="ECO:0000256" key="6">
    <source>
        <dbReference type="ARBA" id="ARBA00023163"/>
    </source>
</evidence>
<dbReference type="PANTHER" id="PTHR47782:SF12">
    <property type="entry name" value="ZN(II)2CYS6 TRANSCRIPTION FACTOR (EUROFUNG)"/>
    <property type="match status" value="1"/>
</dbReference>
<dbReference type="eggNOG" id="ENOG502SHD0">
    <property type="taxonomic scope" value="Eukaryota"/>
</dbReference>
<dbReference type="GO" id="GO:0043565">
    <property type="term" value="F:sequence-specific DNA binding"/>
    <property type="evidence" value="ECO:0000318"/>
    <property type="project" value="GO_Central"/>
</dbReference>
<gene>
    <name evidence="10" type="ORF">ANIA_05294</name>
</gene>
<reference evidence="11" key="2">
    <citation type="journal article" date="2009" name="Fungal Genet. Biol.">
        <title>The 2008 update of the Aspergillus nidulans genome annotation: a community effort.</title>
        <authorList>
            <person name="Wortman J.R."/>
            <person name="Gilsenan J.M."/>
            <person name="Joardar V."/>
            <person name="Deegan J."/>
            <person name="Clutterbuck J."/>
            <person name="Andersen M.R."/>
            <person name="Archer D."/>
            <person name="Bencina M."/>
            <person name="Braus G."/>
            <person name="Coutinho P."/>
            <person name="von Dohren H."/>
            <person name="Doonan J."/>
            <person name="Driessen A.J."/>
            <person name="Durek P."/>
            <person name="Espeso E."/>
            <person name="Fekete E."/>
            <person name="Flipphi M."/>
            <person name="Estrada C.G."/>
            <person name="Geysens S."/>
            <person name="Goldman G."/>
            <person name="de Groot P.W."/>
            <person name="Hansen K."/>
            <person name="Harris S.D."/>
            <person name="Heinekamp T."/>
            <person name="Helmstaedt K."/>
            <person name="Henrissat B."/>
            <person name="Hofmann G."/>
            <person name="Homan T."/>
            <person name="Horio T."/>
            <person name="Horiuchi H."/>
            <person name="James S."/>
            <person name="Jones M."/>
            <person name="Karaffa L."/>
            <person name="Karanyi Z."/>
            <person name="Kato M."/>
            <person name="Keller N."/>
            <person name="Kelly D.E."/>
            <person name="Kiel J.A."/>
            <person name="Kim J.M."/>
            <person name="van der Klei I.J."/>
            <person name="Klis F.M."/>
            <person name="Kovalchuk A."/>
            <person name="Krasevec N."/>
            <person name="Kubicek C.P."/>
            <person name="Liu B."/>
            <person name="Maccabe A."/>
            <person name="Meyer V."/>
            <person name="Mirabito P."/>
            <person name="Miskei M."/>
            <person name="Mos M."/>
            <person name="Mullins J."/>
            <person name="Nelson D.R."/>
            <person name="Nielsen J."/>
            <person name="Oakley B.R."/>
            <person name="Osmani S.A."/>
            <person name="Pakula T."/>
            <person name="Paszewski A."/>
            <person name="Paulsen I."/>
            <person name="Pilsyk S."/>
            <person name="Pocsi I."/>
            <person name="Punt P.J."/>
            <person name="Ram A.F."/>
            <person name="Ren Q."/>
            <person name="Robellet X."/>
            <person name="Robson G."/>
            <person name="Seiboth B."/>
            <person name="van Solingen P."/>
            <person name="Specht T."/>
            <person name="Sun J."/>
            <person name="Taheri-Talesh N."/>
            <person name="Takeshita N."/>
            <person name="Ussery D."/>
            <person name="vanKuyk P.A."/>
            <person name="Visser H."/>
            <person name="van de Vondervoort P.J."/>
            <person name="de Vries R.P."/>
            <person name="Walton J."/>
            <person name="Xiang X."/>
            <person name="Xiong Y."/>
            <person name="Zeng A.P."/>
            <person name="Brandt B.W."/>
            <person name="Cornell M.J."/>
            <person name="van den Hondel C.A."/>
            <person name="Visser J."/>
            <person name="Oliver S.G."/>
            <person name="Turner G."/>
        </authorList>
    </citation>
    <scope>GENOME REANNOTATION</scope>
    <source>
        <strain evidence="11">FGSC A4 / ATCC 38163 / CBS 112.46 / NRRL 194 / M139</strain>
    </source>
</reference>
<dbReference type="InterPro" id="IPR007219">
    <property type="entry name" value="XnlR_reg_dom"/>
</dbReference>
<name>C8VGY6_EMENI</name>
<evidence type="ECO:0000313" key="11">
    <source>
        <dbReference type="Proteomes" id="UP000000560"/>
    </source>
</evidence>
<dbReference type="Gene3D" id="4.10.240.10">
    <property type="entry name" value="Zn(2)-C6 fungal-type DNA-binding domain"/>
    <property type="match status" value="1"/>
</dbReference>
<feature type="region of interest" description="Disordered" evidence="8">
    <location>
        <begin position="76"/>
        <end position="105"/>
    </location>
</feature>
<proteinExistence type="predicted"/>
<dbReference type="SMART" id="SM00906">
    <property type="entry name" value="Fungal_trans"/>
    <property type="match status" value="1"/>
</dbReference>
<dbReference type="CDD" id="cd00067">
    <property type="entry name" value="GAL4"/>
    <property type="match status" value="1"/>
</dbReference>